<evidence type="ECO:0000313" key="1">
    <source>
        <dbReference type="EMBL" id="PIU15137.1"/>
    </source>
</evidence>
<evidence type="ECO:0000313" key="2">
    <source>
        <dbReference type="Proteomes" id="UP000229784"/>
    </source>
</evidence>
<gene>
    <name evidence="1" type="ORF">COT20_02110</name>
</gene>
<name>A0A2M6XU79_9BACT</name>
<protein>
    <submittedName>
        <fullName evidence="1">Uncharacterized protein</fullName>
    </submittedName>
</protein>
<sequence length="69" mass="8072">MKTKSQTTIFSTGVHLQSVECVINRKKQWRWIAVGFEDESFLNGKDINPIEYAKKPENLVEKFQNETQL</sequence>
<dbReference type="EMBL" id="PEXQ01000050">
    <property type="protein sequence ID" value="PIU15137.1"/>
    <property type="molecule type" value="Genomic_DNA"/>
</dbReference>
<proteinExistence type="predicted"/>
<comment type="caution">
    <text evidence="1">The sequence shown here is derived from an EMBL/GenBank/DDBJ whole genome shotgun (WGS) entry which is preliminary data.</text>
</comment>
<dbReference type="Proteomes" id="UP000229784">
    <property type="component" value="Unassembled WGS sequence"/>
</dbReference>
<dbReference type="AlphaFoldDB" id="A0A2M6XU79"/>
<accession>A0A2M6XU79</accession>
<reference evidence="2" key="1">
    <citation type="submission" date="2017-09" db="EMBL/GenBank/DDBJ databases">
        <title>Depth-based differentiation of microbial function through sediment-hosted aquifers and enrichment of novel symbionts in the deep terrestrial subsurface.</title>
        <authorList>
            <person name="Probst A.J."/>
            <person name="Ladd B."/>
            <person name="Jarett J.K."/>
            <person name="Geller-Mcgrath D.E."/>
            <person name="Sieber C.M.K."/>
            <person name="Emerson J.B."/>
            <person name="Anantharaman K."/>
            <person name="Thomas B.C."/>
            <person name="Malmstrom R."/>
            <person name="Stieglmeier M."/>
            <person name="Klingl A."/>
            <person name="Woyke T."/>
            <person name="Ryan C.M."/>
            <person name="Banfield J.F."/>
        </authorList>
    </citation>
    <scope>NUCLEOTIDE SEQUENCE [LARGE SCALE GENOMIC DNA]</scope>
</reference>
<organism evidence="1 2">
    <name type="scientific">bacterium (Candidatus Gribaldobacteria) CG08_land_8_20_14_0_20_39_15</name>
    <dbReference type="NCBI Taxonomy" id="2014273"/>
    <lineage>
        <taxon>Bacteria</taxon>
        <taxon>Candidatus Gribaldobacteria</taxon>
    </lineage>
</organism>